<dbReference type="InterPro" id="IPR021815">
    <property type="entry name" value="TsiV"/>
</dbReference>
<gene>
    <name evidence="1" type="ORF">D7X96_13160</name>
</gene>
<name>A0A3A8QMP3_9BACT</name>
<evidence type="ECO:0000313" key="2">
    <source>
        <dbReference type="Proteomes" id="UP000282656"/>
    </source>
</evidence>
<accession>A0A3A8QMP3</accession>
<keyword evidence="2" id="KW-1185">Reference proteome</keyword>
<evidence type="ECO:0000313" key="1">
    <source>
        <dbReference type="EMBL" id="RKH69943.1"/>
    </source>
</evidence>
<dbReference type="RefSeq" id="WP_120548737.1">
    <property type="nucleotide sequence ID" value="NZ_RAWM01000028.1"/>
</dbReference>
<reference evidence="2" key="1">
    <citation type="submission" date="2018-09" db="EMBL/GenBank/DDBJ databases">
        <authorList>
            <person name="Livingstone P.G."/>
            <person name="Whitworth D.E."/>
        </authorList>
    </citation>
    <scope>NUCLEOTIDE SEQUENCE [LARGE SCALE GENOMIC DNA]</scope>
    <source>
        <strain evidence="2">AB047A</strain>
    </source>
</reference>
<dbReference type="AlphaFoldDB" id="A0A3A8QMP3"/>
<sequence length="286" mass="31969">MHPIPRIRVRAQNGALLIRDGLRIHFHMPQPHSVLEPLIERALGVYRQAVGASALGGYANEEGEWVALDEDGWRAAHQELHGEGFSNVVLRDAAPGELRYRFEYFGKDLGNLISSVGFWLPTEFLEEHGPDRVRALALALASDLPFSFGQVGPSLQCQLDVLGVRDEVDKHRFRHPGLDVSMLDQLSNTLGTRVRGPAWMNFLGPPVLGELGGIEALRSRLHSPDTTVQALGQDRAVVTLGPHPEAGDTEQGQMLPAYRELARVLEPWLYQSSTPEERRWQRRFLD</sequence>
<comment type="caution">
    <text evidence="1">The sequence shown here is derived from an EMBL/GenBank/DDBJ whole genome shotgun (WGS) entry which is preliminary data.</text>
</comment>
<protein>
    <submittedName>
        <fullName evidence="1">DUF3396 domain-containing protein</fullName>
    </submittedName>
</protein>
<organism evidence="1 2">
    <name type="scientific">Corallococcus interemptor</name>
    <dbReference type="NCBI Taxonomy" id="2316720"/>
    <lineage>
        <taxon>Bacteria</taxon>
        <taxon>Pseudomonadati</taxon>
        <taxon>Myxococcota</taxon>
        <taxon>Myxococcia</taxon>
        <taxon>Myxococcales</taxon>
        <taxon>Cystobacterineae</taxon>
        <taxon>Myxococcaceae</taxon>
        <taxon>Corallococcus</taxon>
    </lineage>
</organism>
<dbReference type="OrthoDB" id="9179973at2"/>
<dbReference type="Pfam" id="PF11876">
    <property type="entry name" value="TsiV"/>
    <property type="match status" value="1"/>
</dbReference>
<proteinExistence type="predicted"/>
<dbReference type="EMBL" id="RAWM01000028">
    <property type="protein sequence ID" value="RKH69943.1"/>
    <property type="molecule type" value="Genomic_DNA"/>
</dbReference>
<dbReference type="Proteomes" id="UP000282656">
    <property type="component" value="Unassembled WGS sequence"/>
</dbReference>